<dbReference type="SUPFAM" id="SSF103032">
    <property type="entry name" value="Hypothetical protein YwqG"/>
    <property type="match status" value="1"/>
</dbReference>
<dbReference type="PANTHER" id="PTHR36436:SF6">
    <property type="entry name" value="SLL5081 PROTEIN"/>
    <property type="match status" value="1"/>
</dbReference>
<organism evidence="1 2">
    <name type="scientific">Tsuneonella litorea</name>
    <dbReference type="NCBI Taxonomy" id="2976475"/>
    <lineage>
        <taxon>Bacteria</taxon>
        <taxon>Pseudomonadati</taxon>
        <taxon>Pseudomonadota</taxon>
        <taxon>Alphaproteobacteria</taxon>
        <taxon>Sphingomonadales</taxon>
        <taxon>Erythrobacteraceae</taxon>
        <taxon>Tsuneonella</taxon>
    </lineage>
</organism>
<name>A0A9X3AJX0_9SPHN</name>
<dbReference type="InterPro" id="IPR035948">
    <property type="entry name" value="YwqG-like_sf"/>
</dbReference>
<dbReference type="PANTHER" id="PTHR36436">
    <property type="entry name" value="SLL5081 PROTEIN"/>
    <property type="match status" value="1"/>
</dbReference>
<sequence length="302" mass="33697">MADRRATLAALASAAVVGWCSRPWGDGPQAQIDHPAPDTPADREAVRRFREWQKANALPAVYLEPVGPALATPGGSRIGGPVWLPAGERWPTDAKGVPMTFLAQLDFAKLPTLEDYPSHGILQFFIGHDVYYGADFNGPGGGSFRVFWRPTLDGVGAMHLGKVRNDLKHGFDTNSPLEPKSVLTGYRLAGRKGTHEPTITDWRFQRDLKDIADGRGRGGVNRLVNAQLEKHLERHHLGGNPDFTQDDWRWEPKYQGYDRVLLNLWSDNTVMWGDAGQGQFLIRRADLLARDFSRVAYQWDCS</sequence>
<dbReference type="Pfam" id="PF09234">
    <property type="entry name" value="DUF1963"/>
    <property type="match status" value="1"/>
</dbReference>
<evidence type="ECO:0000313" key="1">
    <source>
        <dbReference type="EMBL" id="MCT2557569.1"/>
    </source>
</evidence>
<comment type="caution">
    <text evidence="1">The sequence shown here is derived from an EMBL/GenBank/DDBJ whole genome shotgun (WGS) entry which is preliminary data.</text>
</comment>
<dbReference type="RefSeq" id="WP_259960344.1">
    <property type="nucleotide sequence ID" value="NZ_JAOAMV010000001.1"/>
</dbReference>
<dbReference type="InterPro" id="IPR015315">
    <property type="entry name" value="DUF1963"/>
</dbReference>
<keyword evidence="2" id="KW-1185">Reference proteome</keyword>
<proteinExistence type="predicted"/>
<reference evidence="1" key="1">
    <citation type="submission" date="2022-09" db="EMBL/GenBank/DDBJ databases">
        <title>The genome sequence of Tsuneonella sp. YG55.</title>
        <authorList>
            <person name="Liu Y."/>
        </authorList>
    </citation>
    <scope>NUCLEOTIDE SEQUENCE</scope>
    <source>
        <strain evidence="1">YG55</strain>
    </source>
</reference>
<gene>
    <name evidence="1" type="ORF">N0B51_01100</name>
</gene>
<protein>
    <submittedName>
        <fullName evidence="1">DUF1963 domain-containing protein</fullName>
    </submittedName>
</protein>
<dbReference type="EMBL" id="JAOAMV010000001">
    <property type="protein sequence ID" value="MCT2557569.1"/>
    <property type="molecule type" value="Genomic_DNA"/>
</dbReference>
<dbReference type="Gene3D" id="2.30.320.10">
    <property type="entry name" value="YwqG-like"/>
    <property type="match status" value="1"/>
</dbReference>
<accession>A0A9X3AJX0</accession>
<evidence type="ECO:0000313" key="2">
    <source>
        <dbReference type="Proteomes" id="UP001142648"/>
    </source>
</evidence>
<dbReference type="Proteomes" id="UP001142648">
    <property type="component" value="Unassembled WGS sequence"/>
</dbReference>
<dbReference type="AlphaFoldDB" id="A0A9X3AJX0"/>